<dbReference type="InterPro" id="IPR027417">
    <property type="entry name" value="P-loop_NTPase"/>
</dbReference>
<dbReference type="GO" id="GO:0016887">
    <property type="term" value="F:ATP hydrolysis activity"/>
    <property type="evidence" value="ECO:0007669"/>
    <property type="project" value="InterPro"/>
</dbReference>
<proteinExistence type="predicted"/>
<dbReference type="GO" id="GO:0005524">
    <property type="term" value="F:ATP binding"/>
    <property type="evidence" value="ECO:0007669"/>
    <property type="project" value="UniProtKB-KW"/>
</dbReference>
<evidence type="ECO:0000256" key="2">
    <source>
        <dbReference type="ARBA" id="ARBA00022741"/>
    </source>
</evidence>
<evidence type="ECO:0000313" key="5">
    <source>
        <dbReference type="EMBL" id="QLJ52804.1"/>
    </source>
</evidence>
<dbReference type="AlphaFoldDB" id="A0A7D6BUX7"/>
<dbReference type="PANTHER" id="PTHR42788">
    <property type="entry name" value="TAURINE IMPORT ATP-BINDING PROTEIN-RELATED"/>
    <property type="match status" value="1"/>
</dbReference>
<dbReference type="SUPFAM" id="SSF52540">
    <property type="entry name" value="P-loop containing nucleoside triphosphate hydrolases"/>
    <property type="match status" value="1"/>
</dbReference>
<name>A0A7D6BUX7_FERL1</name>
<dbReference type="InterPro" id="IPR017871">
    <property type="entry name" value="ABC_transporter-like_CS"/>
</dbReference>
<evidence type="ECO:0000256" key="1">
    <source>
        <dbReference type="ARBA" id="ARBA00022448"/>
    </source>
</evidence>
<dbReference type="Gene3D" id="3.40.50.300">
    <property type="entry name" value="P-loop containing nucleotide triphosphate hydrolases"/>
    <property type="match status" value="1"/>
</dbReference>
<accession>A0A7D6BUX7</accession>
<evidence type="ECO:0000313" key="6">
    <source>
        <dbReference type="Proteomes" id="UP000510821"/>
    </source>
</evidence>
<organism evidence="5 6">
    <name type="scientific">Fermentimicrarchaeum limneticum</name>
    <dbReference type="NCBI Taxonomy" id="2795018"/>
    <lineage>
        <taxon>Archaea</taxon>
        <taxon>Candidatus Micrarchaeota</taxon>
        <taxon>Candidatus Fermentimicrarchaeales</taxon>
        <taxon>Candidatus Fermentimicrarchaeaceae</taxon>
        <taxon>Candidatus Fermentimicrarchaeum</taxon>
    </lineage>
</organism>
<sequence>MPPILSIRNLSKSFMQNGVKVKVLNNIAFDVEEHEFICILGQSGCGKSTLLRIIAGLEKSSSGEVLFKGTPIEGADPTRATMIFQTFALFPWLTVRENIELGMEILGIHKIKRHALASHYLKLCELEKFETSYPSELSGGMKQRVGIARALAVEPEMLLMDEPFSSLDALTAQTLREDVLEIWRDTSIATNTFLMITHLIQEAVFMADRVIVLSKRPAKVIGDIPIDIPRPRSDYERDPSFFEICDRIKMLISLN</sequence>
<dbReference type="PROSITE" id="PS50893">
    <property type="entry name" value="ABC_TRANSPORTER_2"/>
    <property type="match status" value="1"/>
</dbReference>
<dbReference type="EMBL" id="CP058998">
    <property type="protein sequence ID" value="QLJ52804.1"/>
    <property type="molecule type" value="Genomic_DNA"/>
</dbReference>
<keyword evidence="2" id="KW-0547">Nucleotide-binding</keyword>
<dbReference type="PROSITE" id="PS00211">
    <property type="entry name" value="ABC_TRANSPORTER_1"/>
    <property type="match status" value="1"/>
</dbReference>
<dbReference type="PANTHER" id="PTHR42788:SF13">
    <property type="entry name" value="ALIPHATIC SULFONATES IMPORT ATP-BINDING PROTEIN SSUB"/>
    <property type="match status" value="1"/>
</dbReference>
<dbReference type="Pfam" id="PF00005">
    <property type="entry name" value="ABC_tran"/>
    <property type="match status" value="1"/>
</dbReference>
<dbReference type="Proteomes" id="UP000510821">
    <property type="component" value="Chromosome"/>
</dbReference>
<dbReference type="InterPro" id="IPR003439">
    <property type="entry name" value="ABC_transporter-like_ATP-bd"/>
</dbReference>
<keyword evidence="1" id="KW-0813">Transport</keyword>
<feature type="domain" description="ABC transporter" evidence="4">
    <location>
        <begin position="5"/>
        <end position="240"/>
    </location>
</feature>
<dbReference type="InterPro" id="IPR050166">
    <property type="entry name" value="ABC_transporter_ATP-bind"/>
</dbReference>
<dbReference type="KEGG" id="flt:Sv326_0629"/>
<reference evidence="6" key="1">
    <citation type="submission" date="2020-07" db="EMBL/GenBank/DDBJ databases">
        <title>Metabolic diversity and evolutionary history of the archaeal phylum ###Micrarchaeota### uncovered from a freshwater lake metagenome.</title>
        <authorList>
            <person name="Kadnikov V.V."/>
            <person name="Savvichev A.S."/>
            <person name="Mardanov A.V."/>
            <person name="Beletsky A.V."/>
            <person name="Chupakov A.V."/>
            <person name="Kokryatskaya N.M."/>
            <person name="Pimenov N.V."/>
            <person name="Ravin N.V."/>
        </authorList>
    </citation>
    <scope>NUCLEOTIDE SEQUENCE [LARGE SCALE GENOMIC DNA]</scope>
</reference>
<dbReference type="SMART" id="SM00382">
    <property type="entry name" value="AAA"/>
    <property type="match status" value="1"/>
</dbReference>
<evidence type="ECO:0000259" key="4">
    <source>
        <dbReference type="PROSITE" id="PS50893"/>
    </source>
</evidence>
<dbReference type="InterPro" id="IPR003593">
    <property type="entry name" value="AAA+_ATPase"/>
</dbReference>
<gene>
    <name evidence="5" type="ORF">Sv326_0629</name>
</gene>
<keyword evidence="3" id="KW-0067">ATP-binding</keyword>
<evidence type="ECO:0000256" key="3">
    <source>
        <dbReference type="ARBA" id="ARBA00022840"/>
    </source>
</evidence>
<dbReference type="CDD" id="cd03293">
    <property type="entry name" value="ABC_NrtD_SsuB_transporters"/>
    <property type="match status" value="1"/>
</dbReference>
<protein>
    <submittedName>
        <fullName evidence="5">ABC-type nitrate/sulfonate/bicarbonate transport system, ATPase component</fullName>
    </submittedName>
</protein>